<gene>
    <name evidence="1" type="ORF">AW09_003053</name>
</gene>
<evidence type="ECO:0000313" key="2">
    <source>
        <dbReference type="Proteomes" id="UP000020077"/>
    </source>
</evidence>
<dbReference type="Proteomes" id="UP000020077">
    <property type="component" value="Unassembled WGS sequence"/>
</dbReference>
<organism evidence="1 2">
    <name type="scientific">Candidatus Accumulibacter phosphatis</name>
    <dbReference type="NCBI Taxonomy" id="327160"/>
    <lineage>
        <taxon>Bacteria</taxon>
        <taxon>Pseudomonadati</taxon>
        <taxon>Pseudomonadota</taxon>
        <taxon>Betaproteobacteria</taxon>
        <taxon>Candidatus Accumulibacter</taxon>
    </lineage>
</organism>
<accession>A0A080LVR4</accession>
<proteinExistence type="predicted"/>
<comment type="caution">
    <text evidence="1">The sequence shown here is derived from an EMBL/GenBank/DDBJ whole genome shotgun (WGS) entry which is preliminary data.</text>
</comment>
<sequence length="113" mass="12528">MRSRFSLVGVQWTLAALVPGMFDRFADAILEVGVVMRLDFLEAGQVASGDVTAREGKLGVLAIERNVRHRDVVDDATPDGRPLGIEATYHSDIDQVDVFHEVAELIDPFLHRQ</sequence>
<dbReference type="EMBL" id="JDVG02000489">
    <property type="protein sequence ID" value="KFB71805.1"/>
    <property type="molecule type" value="Genomic_DNA"/>
</dbReference>
<protein>
    <submittedName>
        <fullName evidence="1">Uncharacterized protein</fullName>
    </submittedName>
</protein>
<reference evidence="1 2" key="1">
    <citation type="submission" date="2014-02" db="EMBL/GenBank/DDBJ databases">
        <title>Expanding our view of genomic diversity in Candidatus Accumulibacter clades.</title>
        <authorList>
            <person name="Skennerton C.T."/>
            <person name="Barr J.J."/>
            <person name="Slater F.R."/>
            <person name="Bond P.L."/>
            <person name="Tyson G.W."/>
        </authorList>
    </citation>
    <scope>NUCLEOTIDE SEQUENCE [LARGE SCALE GENOMIC DNA]</scope>
    <source>
        <strain evidence="2">BA-91</strain>
    </source>
</reference>
<dbReference type="AlphaFoldDB" id="A0A080LVR4"/>
<evidence type="ECO:0000313" key="1">
    <source>
        <dbReference type="EMBL" id="KFB71805.1"/>
    </source>
</evidence>
<name>A0A080LVR4_9PROT</name>